<proteinExistence type="predicted"/>
<dbReference type="NCBIfam" id="NF038303">
    <property type="entry name" value="EPS_HpsB"/>
    <property type="match status" value="1"/>
</dbReference>
<name>A0A9E3LQY0_9NOST</name>
<sequence length="222" mass="23400">MAISKITQSNQRGFTIIESLIALLVVSILLAAIAPVITLAVATRVQSRQVELASQAARTYIDGVRTGKIDAPTSTGSDTLNAYTAPTTTGTLTCPTSTNPNAYCTAPTGTSLYCVNFDSTDGCQNSSLTDMVIQAFRYNPTSGSTAANGYSLGIRVYRADAFKLSTTLSRNNAGGNNEKVTQNSFTGGAGQRTSPLVEMITDINETVPKYNDLCDRLGGCNN</sequence>
<protein>
    <submittedName>
        <fullName evidence="2">Hormogonium polysaccharide secretion pseudopilin HpsB</fullName>
    </submittedName>
</protein>
<dbReference type="EMBL" id="JAHHHW010000024">
    <property type="protein sequence ID" value="MBW4430676.1"/>
    <property type="molecule type" value="Genomic_DNA"/>
</dbReference>
<organism evidence="2 3">
    <name type="scientific">Pelatocladus maniniholoensis HA4357-MV3</name>
    <dbReference type="NCBI Taxonomy" id="1117104"/>
    <lineage>
        <taxon>Bacteria</taxon>
        <taxon>Bacillati</taxon>
        <taxon>Cyanobacteriota</taxon>
        <taxon>Cyanophyceae</taxon>
        <taxon>Nostocales</taxon>
        <taxon>Nostocaceae</taxon>
        <taxon>Pelatocladus</taxon>
    </lineage>
</organism>
<feature type="transmembrane region" description="Helical" evidence="1">
    <location>
        <begin position="20"/>
        <end position="42"/>
    </location>
</feature>
<reference evidence="2" key="2">
    <citation type="journal article" date="2022" name="Microbiol. Resour. Announc.">
        <title>Metagenome Sequencing to Explore Phylogenomics of Terrestrial Cyanobacteria.</title>
        <authorList>
            <person name="Ward R.D."/>
            <person name="Stajich J.E."/>
            <person name="Johansen J.R."/>
            <person name="Huntemann M."/>
            <person name="Clum A."/>
            <person name="Foster B."/>
            <person name="Foster B."/>
            <person name="Roux S."/>
            <person name="Palaniappan K."/>
            <person name="Varghese N."/>
            <person name="Mukherjee S."/>
            <person name="Reddy T.B.K."/>
            <person name="Daum C."/>
            <person name="Copeland A."/>
            <person name="Chen I.A."/>
            <person name="Ivanova N.N."/>
            <person name="Kyrpides N.C."/>
            <person name="Shapiro N."/>
            <person name="Eloe-Fadrosh E.A."/>
            <person name="Pietrasiak N."/>
        </authorList>
    </citation>
    <scope>NUCLEOTIDE SEQUENCE</scope>
    <source>
        <strain evidence="2">HA4357-MV3</strain>
    </source>
</reference>
<dbReference type="Proteomes" id="UP000813215">
    <property type="component" value="Unassembled WGS sequence"/>
</dbReference>
<dbReference type="Pfam" id="PF07963">
    <property type="entry name" value="N_methyl"/>
    <property type="match status" value="1"/>
</dbReference>
<keyword evidence="1" id="KW-0812">Transmembrane</keyword>
<gene>
    <name evidence="2" type="primary">hpsB</name>
    <name evidence="2" type="ORF">KME28_02670</name>
</gene>
<evidence type="ECO:0000256" key="1">
    <source>
        <dbReference type="SAM" id="Phobius"/>
    </source>
</evidence>
<dbReference type="AlphaFoldDB" id="A0A9E3LQY0"/>
<evidence type="ECO:0000313" key="2">
    <source>
        <dbReference type="EMBL" id="MBW4430676.1"/>
    </source>
</evidence>
<evidence type="ECO:0000313" key="3">
    <source>
        <dbReference type="Proteomes" id="UP000813215"/>
    </source>
</evidence>
<dbReference type="NCBIfam" id="TIGR02532">
    <property type="entry name" value="IV_pilin_GFxxxE"/>
    <property type="match status" value="1"/>
</dbReference>
<accession>A0A9E3LQY0</accession>
<keyword evidence="1" id="KW-1133">Transmembrane helix</keyword>
<keyword evidence="1" id="KW-0472">Membrane</keyword>
<comment type="caution">
    <text evidence="2">The sequence shown here is derived from an EMBL/GenBank/DDBJ whole genome shotgun (WGS) entry which is preliminary data.</text>
</comment>
<dbReference type="InterPro" id="IPR012902">
    <property type="entry name" value="N_methyl_site"/>
</dbReference>
<reference evidence="2" key="1">
    <citation type="submission" date="2021-05" db="EMBL/GenBank/DDBJ databases">
        <authorList>
            <person name="Pietrasiak N."/>
            <person name="Ward R."/>
            <person name="Stajich J.E."/>
            <person name="Kurbessoian T."/>
        </authorList>
    </citation>
    <scope>NUCLEOTIDE SEQUENCE</scope>
    <source>
        <strain evidence="2">HA4357-MV3</strain>
    </source>
</reference>